<gene>
    <name evidence="1" type="ORF">NCTC11087_00890</name>
</gene>
<name>A0A380LQ96_9FIRM</name>
<reference evidence="1 2" key="1">
    <citation type="submission" date="2018-06" db="EMBL/GenBank/DDBJ databases">
        <authorList>
            <consortium name="Pathogen Informatics"/>
            <person name="Doyle S."/>
        </authorList>
    </citation>
    <scope>NUCLEOTIDE SEQUENCE [LARGE SCALE GENOMIC DNA]</scope>
    <source>
        <strain evidence="1 2">NCTC11087</strain>
    </source>
</reference>
<dbReference type="InterPro" id="IPR015018">
    <property type="entry name" value="DUF1905"/>
</dbReference>
<dbReference type="AlphaFoldDB" id="A0A380LQ96"/>
<keyword evidence="2" id="KW-1185">Reference proteome</keyword>
<dbReference type="InterPro" id="IPR037079">
    <property type="entry name" value="AF2212/PG0164-like_sf"/>
</dbReference>
<proteinExistence type="predicted"/>
<organism evidence="1 2">
    <name type="scientific">Faecalicoccus pleomorphus</name>
    <dbReference type="NCBI Taxonomy" id="1323"/>
    <lineage>
        <taxon>Bacteria</taxon>
        <taxon>Bacillati</taxon>
        <taxon>Bacillota</taxon>
        <taxon>Erysipelotrichia</taxon>
        <taxon>Erysipelotrichales</taxon>
        <taxon>Erysipelotrichaceae</taxon>
        <taxon>Faecalicoccus</taxon>
    </lineage>
</organism>
<evidence type="ECO:0000313" key="1">
    <source>
        <dbReference type="EMBL" id="SUO04006.1"/>
    </source>
</evidence>
<dbReference type="Gene3D" id="2.40.30.100">
    <property type="entry name" value="AF2212/PG0164-like"/>
    <property type="match status" value="1"/>
</dbReference>
<dbReference type="OrthoDB" id="9800461at2"/>
<accession>A0A380LQ96</accession>
<evidence type="ECO:0000313" key="2">
    <source>
        <dbReference type="Proteomes" id="UP000255523"/>
    </source>
</evidence>
<dbReference type="SUPFAM" id="SSF141694">
    <property type="entry name" value="AF2212/PG0164-like"/>
    <property type="match status" value="1"/>
</dbReference>
<dbReference type="RefSeq" id="WP_022789286.1">
    <property type="nucleotide sequence ID" value="NZ_UHFX01000003.1"/>
</dbReference>
<dbReference type="GeneID" id="77461864"/>
<sequence>MKNVYEFDAILYEVPKKGCAYIIFPWNIKEEFGKGRLKVMAWFDGIEYEGSIVNMGIKDETGNICYILGVKKSIRQTLRKRNGDILHVIVKPQLNPWVLH</sequence>
<dbReference type="Pfam" id="PF08922">
    <property type="entry name" value="DUF1905"/>
    <property type="match status" value="1"/>
</dbReference>
<dbReference type="Proteomes" id="UP000255523">
    <property type="component" value="Unassembled WGS sequence"/>
</dbReference>
<protein>
    <submittedName>
        <fullName evidence="1">Domain of uncharacterized function (DUF1905)</fullName>
    </submittedName>
</protein>
<dbReference type="EMBL" id="UHFX01000003">
    <property type="protein sequence ID" value="SUO04006.1"/>
    <property type="molecule type" value="Genomic_DNA"/>
</dbReference>